<dbReference type="InterPro" id="IPR003903">
    <property type="entry name" value="UIM_dom"/>
</dbReference>
<dbReference type="Proteomes" id="UP000001038">
    <property type="component" value="Chromosome 14"/>
</dbReference>
<dbReference type="PROSITE" id="PS50330">
    <property type="entry name" value="UIM"/>
    <property type="match status" value="1"/>
</dbReference>
<feature type="region of interest" description="Disordered" evidence="1">
    <location>
        <begin position="775"/>
        <end position="806"/>
    </location>
</feature>
<dbReference type="GeneTree" id="ENSGT00390000007635"/>
<protein>
    <recommendedName>
        <fullName evidence="4">Ubiquitin interaction motif-containing protein 1</fullName>
    </recommendedName>
</protein>
<feature type="region of interest" description="Disordered" evidence="1">
    <location>
        <begin position="427"/>
        <end position="465"/>
    </location>
</feature>
<dbReference type="PANTHER" id="PTHR15932:SF2">
    <property type="entry name" value="BRCA1-A COMPLEX SUBUNIT RAP80"/>
    <property type="match status" value="1"/>
</dbReference>
<reference evidence="2 3" key="1">
    <citation type="journal article" date="2007" name="Nature">
        <title>The medaka draft genome and insights into vertebrate genome evolution.</title>
        <authorList>
            <person name="Kasahara M."/>
            <person name="Naruse K."/>
            <person name="Sasaki S."/>
            <person name="Nakatani Y."/>
            <person name="Qu W."/>
            <person name="Ahsan B."/>
            <person name="Yamada T."/>
            <person name="Nagayasu Y."/>
            <person name="Doi K."/>
            <person name="Kasai Y."/>
            <person name="Jindo T."/>
            <person name="Kobayashi D."/>
            <person name="Shimada A."/>
            <person name="Toyoda A."/>
            <person name="Kuroki Y."/>
            <person name="Fujiyama A."/>
            <person name="Sasaki T."/>
            <person name="Shimizu A."/>
            <person name="Asakawa S."/>
            <person name="Shimizu N."/>
            <person name="Hashimoto S."/>
            <person name="Yang J."/>
            <person name="Lee Y."/>
            <person name="Matsushima K."/>
            <person name="Sugano S."/>
            <person name="Sakaizumi M."/>
            <person name="Narita T."/>
            <person name="Ohishi K."/>
            <person name="Haga S."/>
            <person name="Ohta F."/>
            <person name="Nomoto H."/>
            <person name="Nogata K."/>
            <person name="Morishita T."/>
            <person name="Endo T."/>
            <person name="Shin-I T."/>
            <person name="Takeda H."/>
            <person name="Morishita S."/>
            <person name="Kohara Y."/>
        </authorList>
    </citation>
    <scope>NUCLEOTIDE SEQUENCE [LARGE SCALE GENOMIC DNA]</scope>
    <source>
        <strain evidence="2 3">Hd-rR</strain>
    </source>
</reference>
<feature type="region of interest" description="Disordered" evidence="1">
    <location>
        <begin position="695"/>
        <end position="719"/>
    </location>
</feature>
<dbReference type="CDD" id="cd20912">
    <property type="entry name" value="AIR_RAP80-like"/>
    <property type="match status" value="1"/>
</dbReference>
<dbReference type="GO" id="GO:0070530">
    <property type="term" value="F:K63-linked polyubiquitin modification-dependent protein binding"/>
    <property type="evidence" value="ECO:0000318"/>
    <property type="project" value="GO_Central"/>
</dbReference>
<evidence type="ECO:0008006" key="4">
    <source>
        <dbReference type="Google" id="ProtNLM"/>
    </source>
</evidence>
<proteinExistence type="predicted"/>
<dbReference type="AlphaFoldDB" id="A0A3B3I6M1"/>
<evidence type="ECO:0000313" key="3">
    <source>
        <dbReference type="Proteomes" id="UP000001038"/>
    </source>
</evidence>
<feature type="region of interest" description="Disordered" evidence="1">
    <location>
        <begin position="165"/>
        <end position="256"/>
    </location>
</feature>
<name>A0A3B3I6M1_ORYLA</name>
<reference evidence="2" key="3">
    <citation type="submission" date="2025-09" db="UniProtKB">
        <authorList>
            <consortium name="Ensembl"/>
        </authorList>
    </citation>
    <scope>IDENTIFICATION</scope>
    <source>
        <strain evidence="2">Hd-rR</strain>
    </source>
</reference>
<dbReference type="InParanoid" id="A0A3B3I6M1"/>
<feature type="region of interest" description="Disordered" evidence="1">
    <location>
        <begin position="16"/>
        <end position="36"/>
    </location>
</feature>
<dbReference type="GO" id="GO:0070531">
    <property type="term" value="C:BRCA1-A complex"/>
    <property type="evidence" value="ECO:0000318"/>
    <property type="project" value="GO_Central"/>
</dbReference>
<keyword evidence="3" id="KW-1185">Reference proteome</keyword>
<sequence>MGGCFIQSNTVIVLEPSSPHRAVSPPTGRPPPPPPNRLVPLPCFPQESIYFLKFFQSRELVKLVFQIECFVFLQAESAALPKMRAKRRRETKSKEMSEEEMMDLALRLSEQEASATELRQQEEEEAMMKAIQQSMFDQTQPFQTAFSSGSPHLLSRRKLSFPNGEKLFRGSPAGLDSGCSPEPFSEKTEEIRKKRLKKSGSHLPEMLDLSQAERTDSEASADSCNPPPAPLDSPQSSDSTRIDESEPQESPVFPLTGCRAVVHVDRLSEEVVDSCRHSGFVSSSQDTWSWTQKSTWTRSPTFPQSNPKTPGSPTAGPELVSSSQESPTPPLSCRSPVFLRSPSEILSTAASQQRSPPHMQTPGRDDQNCRQLPAVAEEQRNASCSYTPPGSNMMLVWSDEDDVTLLRSPSPVFPKERRLYGTEAPAASMDNAAPNHSSSDQHSSSTSAPACRKEPATSTEEVLRPACRETPGGQTVHYFWGIPFCPLGLDPDAYTQVIEAQMEVYEKSLKQAQRRLPRKAEWAEPILPEPEKASSPETAAGSPRLRASQRPGLMLRRGRTTEEHPDQEEEEQHQEEEQKDADICPETQLSGEDGAGGRSLPTEPPFPGCPEPPEVQVILQDDHSDGSAQTVDRGPASPGGVEVTEAGDPTSEAAVVPGSPPTSVDCPICQLSFPAGDIEMHAAFCNGGVADDGTSLSGFQESPKPRRQRARRAEAAESSQPSDACRILEKCFICQSAIPLREYSHHTELCIRRRRSKLAAKGNLLSALQDTESRSADLQASGSKVQPDDVIDLRNDDPDASRVTDSPIRTLTPISEVTDCLVDFKKQNRAKKPSQRRR</sequence>
<evidence type="ECO:0000313" key="2">
    <source>
        <dbReference type="Ensembl" id="ENSORLP00000039781.1"/>
    </source>
</evidence>
<feature type="compositionally biased region" description="Low complexity" evidence="1">
    <location>
        <begin position="437"/>
        <end position="447"/>
    </location>
</feature>
<feature type="compositionally biased region" description="Pro residues" evidence="1">
    <location>
        <begin position="27"/>
        <end position="36"/>
    </location>
</feature>
<evidence type="ECO:0000256" key="1">
    <source>
        <dbReference type="SAM" id="MobiDB-lite"/>
    </source>
</evidence>
<gene>
    <name evidence="2" type="primary">uimc1</name>
</gene>
<feature type="region of interest" description="Disordered" evidence="1">
    <location>
        <begin position="520"/>
        <end position="661"/>
    </location>
</feature>
<reference evidence="2" key="2">
    <citation type="submission" date="2025-08" db="UniProtKB">
        <authorList>
            <consortium name="Ensembl"/>
        </authorList>
    </citation>
    <scope>IDENTIFICATION</scope>
    <source>
        <strain evidence="2">Hd-rR</strain>
    </source>
</reference>
<dbReference type="Bgee" id="ENSORLG00000025182">
    <property type="expression patterns" value="Expressed in gastrula and 14 other cell types or tissues"/>
</dbReference>
<feature type="compositionally biased region" description="Pro residues" evidence="1">
    <location>
        <begin position="602"/>
        <end position="613"/>
    </location>
</feature>
<dbReference type="Gene3D" id="6.10.250.1800">
    <property type="match status" value="1"/>
</dbReference>
<accession>A0A3B3I6M1</accession>
<dbReference type="STRING" id="8090.ENSORLP00000039781"/>
<dbReference type="GO" id="GO:0045739">
    <property type="term" value="P:positive regulation of DNA repair"/>
    <property type="evidence" value="ECO:0000318"/>
    <property type="project" value="GO_Central"/>
</dbReference>
<dbReference type="Ensembl" id="ENSORLT00000045967.1">
    <property type="protein sequence ID" value="ENSORLP00000039781.1"/>
    <property type="gene ID" value="ENSORLG00000025182.1"/>
</dbReference>
<feature type="compositionally biased region" description="Polar residues" evidence="1">
    <location>
        <begin position="775"/>
        <end position="784"/>
    </location>
</feature>
<feature type="compositionally biased region" description="Polar residues" evidence="1">
    <location>
        <begin position="344"/>
        <end position="355"/>
    </location>
</feature>
<feature type="compositionally biased region" description="Polar residues" evidence="1">
    <location>
        <begin position="280"/>
        <end position="312"/>
    </location>
</feature>
<dbReference type="PANTHER" id="PTHR15932">
    <property type="entry name" value="UBIQUITIN INTERACTION MOTIF-CONTAINING PROTEIN 1"/>
    <property type="match status" value="1"/>
</dbReference>
<feature type="region of interest" description="Disordered" evidence="1">
    <location>
        <begin position="278"/>
        <end position="367"/>
    </location>
</feature>
<feature type="compositionally biased region" description="Basic and acidic residues" evidence="1">
    <location>
        <begin position="791"/>
        <end position="802"/>
    </location>
</feature>
<dbReference type="GO" id="GO:0006302">
    <property type="term" value="P:double-strand break repair"/>
    <property type="evidence" value="ECO:0000318"/>
    <property type="project" value="GO_Central"/>
</dbReference>
<dbReference type="InterPro" id="IPR038868">
    <property type="entry name" value="RAP80"/>
</dbReference>
<feature type="compositionally biased region" description="Acidic residues" evidence="1">
    <location>
        <begin position="565"/>
        <end position="579"/>
    </location>
</feature>
<feature type="compositionally biased region" description="Basic and acidic residues" evidence="1">
    <location>
        <begin position="451"/>
        <end position="465"/>
    </location>
</feature>
<dbReference type="GO" id="GO:0042393">
    <property type="term" value="F:histone binding"/>
    <property type="evidence" value="ECO:0000318"/>
    <property type="project" value="GO_Central"/>
</dbReference>
<organism evidence="2 3">
    <name type="scientific">Oryzias latipes</name>
    <name type="common">Japanese rice fish</name>
    <name type="synonym">Japanese killifish</name>
    <dbReference type="NCBI Taxonomy" id="8090"/>
    <lineage>
        <taxon>Eukaryota</taxon>
        <taxon>Metazoa</taxon>
        <taxon>Chordata</taxon>
        <taxon>Craniata</taxon>
        <taxon>Vertebrata</taxon>
        <taxon>Euteleostomi</taxon>
        <taxon>Actinopterygii</taxon>
        <taxon>Neopterygii</taxon>
        <taxon>Teleostei</taxon>
        <taxon>Neoteleostei</taxon>
        <taxon>Acanthomorphata</taxon>
        <taxon>Ovalentaria</taxon>
        <taxon>Atherinomorphae</taxon>
        <taxon>Beloniformes</taxon>
        <taxon>Adrianichthyidae</taxon>
        <taxon>Oryziinae</taxon>
        <taxon>Oryzias</taxon>
    </lineage>
</organism>